<dbReference type="RefSeq" id="WP_066878027.1">
    <property type="nucleotide sequence ID" value="NZ_LNQB01000091.1"/>
</dbReference>
<dbReference type="Pfam" id="PF01418">
    <property type="entry name" value="HTH_6"/>
    <property type="match status" value="1"/>
</dbReference>
<dbReference type="InterPro" id="IPR046348">
    <property type="entry name" value="SIS_dom_sf"/>
</dbReference>
<dbReference type="PANTHER" id="PTHR30514">
    <property type="entry name" value="GLUCOKINASE"/>
    <property type="match status" value="1"/>
</dbReference>
<dbReference type="GO" id="GO:0003700">
    <property type="term" value="F:DNA-binding transcription factor activity"/>
    <property type="evidence" value="ECO:0007669"/>
    <property type="project" value="InterPro"/>
</dbReference>
<reference evidence="6 7" key="1">
    <citation type="submission" date="2015-11" db="EMBL/GenBank/DDBJ databases">
        <title>Ensifer anhuiense sp. nov., an effective nitrogen fixation bacterium with Glycine soja.</title>
        <authorList>
            <person name="Yan H."/>
            <person name="Chen W."/>
        </authorList>
    </citation>
    <scope>NUCLEOTIDE SEQUENCE [LARGE SCALE GENOMIC DNA]</scope>
    <source>
        <strain evidence="6 7">LMG 7837</strain>
    </source>
</reference>
<dbReference type="InterPro" id="IPR001347">
    <property type="entry name" value="SIS_dom"/>
</dbReference>
<dbReference type="AlphaFoldDB" id="A0A178XW14"/>
<dbReference type="GO" id="GO:0003677">
    <property type="term" value="F:DNA binding"/>
    <property type="evidence" value="ECO:0007669"/>
    <property type="project" value="UniProtKB-KW"/>
</dbReference>
<dbReference type="InterPro" id="IPR000281">
    <property type="entry name" value="HTH_RpiR"/>
</dbReference>
<evidence type="ECO:0000256" key="1">
    <source>
        <dbReference type="ARBA" id="ARBA00023015"/>
    </source>
</evidence>
<dbReference type="EMBL" id="LNQB01000091">
    <property type="protein sequence ID" value="OAP39499.1"/>
    <property type="molecule type" value="Genomic_DNA"/>
</dbReference>
<dbReference type="PROSITE" id="PS51071">
    <property type="entry name" value="HTH_RPIR"/>
    <property type="match status" value="1"/>
</dbReference>
<evidence type="ECO:0000259" key="4">
    <source>
        <dbReference type="PROSITE" id="PS51071"/>
    </source>
</evidence>
<dbReference type="Gene3D" id="3.40.50.10490">
    <property type="entry name" value="Glucose-6-phosphate isomerase like protein, domain 1"/>
    <property type="match status" value="1"/>
</dbReference>
<evidence type="ECO:0000313" key="6">
    <source>
        <dbReference type="EMBL" id="OAP39499.1"/>
    </source>
</evidence>
<name>A0A178XW14_SINSA</name>
<dbReference type="InterPro" id="IPR009057">
    <property type="entry name" value="Homeodomain-like_sf"/>
</dbReference>
<dbReference type="Proteomes" id="UP000078507">
    <property type="component" value="Unassembled WGS sequence"/>
</dbReference>
<keyword evidence="7" id="KW-1185">Reference proteome</keyword>
<dbReference type="GO" id="GO:1901135">
    <property type="term" value="P:carbohydrate derivative metabolic process"/>
    <property type="evidence" value="ECO:0007669"/>
    <property type="project" value="InterPro"/>
</dbReference>
<evidence type="ECO:0000256" key="2">
    <source>
        <dbReference type="ARBA" id="ARBA00023125"/>
    </source>
</evidence>
<comment type="caution">
    <text evidence="6">The sequence shown here is derived from an EMBL/GenBank/DDBJ whole genome shotgun (WGS) entry which is preliminary data.</text>
</comment>
<protein>
    <submittedName>
        <fullName evidence="6">Transcriptional regulator, RpiR family protein</fullName>
    </submittedName>
</protein>
<dbReference type="SUPFAM" id="SSF53697">
    <property type="entry name" value="SIS domain"/>
    <property type="match status" value="1"/>
</dbReference>
<feature type="domain" description="HTH rpiR-type" evidence="4">
    <location>
        <begin position="3"/>
        <end position="79"/>
    </location>
</feature>
<dbReference type="GO" id="GO:0097367">
    <property type="term" value="F:carbohydrate derivative binding"/>
    <property type="evidence" value="ECO:0007669"/>
    <property type="project" value="InterPro"/>
</dbReference>
<dbReference type="STRING" id="36856.ATB98_00745"/>
<gene>
    <name evidence="6" type="ORF">ATB98_00745</name>
</gene>
<keyword evidence="3" id="KW-0804">Transcription</keyword>
<dbReference type="Pfam" id="PF01380">
    <property type="entry name" value="SIS"/>
    <property type="match status" value="1"/>
</dbReference>
<proteinExistence type="predicted"/>
<organism evidence="6 7">
    <name type="scientific">Sinorhizobium saheli</name>
    <dbReference type="NCBI Taxonomy" id="36856"/>
    <lineage>
        <taxon>Bacteria</taxon>
        <taxon>Pseudomonadati</taxon>
        <taxon>Pseudomonadota</taxon>
        <taxon>Alphaproteobacteria</taxon>
        <taxon>Hyphomicrobiales</taxon>
        <taxon>Rhizobiaceae</taxon>
        <taxon>Sinorhizobium/Ensifer group</taxon>
        <taxon>Sinorhizobium</taxon>
    </lineage>
</organism>
<accession>A0A178XW14</accession>
<evidence type="ECO:0000313" key="7">
    <source>
        <dbReference type="Proteomes" id="UP000078507"/>
    </source>
</evidence>
<evidence type="ECO:0000256" key="3">
    <source>
        <dbReference type="ARBA" id="ARBA00023163"/>
    </source>
</evidence>
<dbReference type="OrthoDB" id="9814005at2"/>
<feature type="domain" description="SIS" evidence="5">
    <location>
        <begin position="129"/>
        <end position="266"/>
    </location>
</feature>
<dbReference type="PANTHER" id="PTHR30514:SF18">
    <property type="entry name" value="RPIR-FAMILY TRANSCRIPTIONAL REGULATOR"/>
    <property type="match status" value="1"/>
</dbReference>
<keyword evidence="2" id="KW-0238">DNA-binding</keyword>
<dbReference type="InterPro" id="IPR035472">
    <property type="entry name" value="RpiR-like_SIS"/>
</dbReference>
<dbReference type="PROSITE" id="PS51464">
    <property type="entry name" value="SIS"/>
    <property type="match status" value="1"/>
</dbReference>
<keyword evidence="1" id="KW-0805">Transcription regulation</keyword>
<dbReference type="InterPro" id="IPR047640">
    <property type="entry name" value="RpiR-like"/>
</dbReference>
<dbReference type="Gene3D" id="1.10.10.10">
    <property type="entry name" value="Winged helix-like DNA-binding domain superfamily/Winged helix DNA-binding domain"/>
    <property type="match status" value="1"/>
</dbReference>
<dbReference type="SUPFAM" id="SSF46689">
    <property type="entry name" value="Homeodomain-like"/>
    <property type="match status" value="1"/>
</dbReference>
<dbReference type="CDD" id="cd05013">
    <property type="entry name" value="SIS_RpiR"/>
    <property type="match status" value="1"/>
</dbReference>
<dbReference type="InterPro" id="IPR036388">
    <property type="entry name" value="WH-like_DNA-bd_sf"/>
</dbReference>
<evidence type="ECO:0000259" key="5">
    <source>
        <dbReference type="PROSITE" id="PS51464"/>
    </source>
</evidence>
<sequence length="297" mass="32305">MEFPIKSAIKDSYERFPRQMKVAARWLVDHPTEVALLSMREQARRARVPPATLTRLAKRLGFDGFDKLKELFANSVREMPDTFAGRAEGLLLRREVEGDGVVIGDTVKALNSHLSGFVQPAAIAALAAAADILVEARKIFCIGRRSSFPVAYLMHYVGSLLGFPTILIDGIGGASNDVLRSVGPEDALLAVTVSPYTRFTVQAAEYAVSRGAKLVALTDSDLSPIANLSETVIHVRTEMPSCFHTMTPAFAAVECLVELVAARRGSCALQSLAASEEHLAEFDTYVLQIPRMRANSD</sequence>